<dbReference type="Proteomes" id="UP000628669">
    <property type="component" value="Unassembled WGS sequence"/>
</dbReference>
<keyword evidence="2" id="KW-1185">Reference proteome</keyword>
<accession>A0ABS1FQF0</accession>
<evidence type="ECO:0000313" key="2">
    <source>
        <dbReference type="Proteomes" id="UP000628669"/>
    </source>
</evidence>
<comment type="caution">
    <text evidence="1">The sequence shown here is derived from an EMBL/GenBank/DDBJ whole genome shotgun (WGS) entry which is preliminary data.</text>
</comment>
<sequence>MDKITTIKERILFYLEIKGIRKESFYRETGMSASNFKGAGLKSDLGIDKVVRILNVYPELNNHLHWLVKGEGVLDLNTHEKESIIEQKEIQSDNILSSFNEEIGDLLANIYAQYNTQDKSLLFIQNQMSKMEKKLESSIVKQSKYLEKILAQVQENATDSKQA</sequence>
<organism evidence="1 2">
    <name type="scientific">Chryseobacterium paridis</name>
    <dbReference type="NCBI Taxonomy" id="2800328"/>
    <lineage>
        <taxon>Bacteria</taxon>
        <taxon>Pseudomonadati</taxon>
        <taxon>Bacteroidota</taxon>
        <taxon>Flavobacteriia</taxon>
        <taxon>Flavobacteriales</taxon>
        <taxon>Weeksellaceae</taxon>
        <taxon>Chryseobacterium group</taxon>
        <taxon>Chryseobacterium</taxon>
    </lineage>
</organism>
<protein>
    <recommendedName>
        <fullName evidence="3">Transcriptional regulator</fullName>
    </recommendedName>
</protein>
<dbReference type="EMBL" id="JAENHK010000001">
    <property type="protein sequence ID" value="MBK1894651.1"/>
    <property type="molecule type" value="Genomic_DNA"/>
</dbReference>
<name>A0ABS1FQF0_9FLAO</name>
<evidence type="ECO:0008006" key="3">
    <source>
        <dbReference type="Google" id="ProtNLM"/>
    </source>
</evidence>
<evidence type="ECO:0000313" key="1">
    <source>
        <dbReference type="EMBL" id="MBK1894651.1"/>
    </source>
</evidence>
<dbReference type="RefSeq" id="WP_200242466.1">
    <property type="nucleotide sequence ID" value="NZ_JAENHK010000001.1"/>
</dbReference>
<gene>
    <name evidence="1" type="ORF">JHL15_02635</name>
</gene>
<reference evidence="2" key="1">
    <citation type="submission" date="2021-01" db="EMBL/GenBank/DDBJ databases">
        <title>Genome public.</title>
        <authorList>
            <person name="Liu C."/>
            <person name="Sun Q."/>
        </authorList>
    </citation>
    <scope>NUCLEOTIDE SEQUENCE [LARGE SCALE GENOMIC DNA]</scope>
    <source>
        <strain evidence="2">YIM B02567</strain>
    </source>
</reference>
<proteinExistence type="predicted"/>